<feature type="domain" description="Nudix hydrolase" evidence="3">
    <location>
        <begin position="19"/>
        <end position="157"/>
    </location>
</feature>
<dbReference type="CDD" id="cd04664">
    <property type="entry name" value="NUDIX_DHNTPase_like"/>
    <property type="match status" value="1"/>
</dbReference>
<name>A0ABV4BJG9_9GAMM</name>
<sequence>MVESPGSPDASASEPSTFKRPESVLVVVCTLAGDFLLLRRTRPKGFWQSVTGSLAPGETPRAAALRELAEETGLAGRGTLHDLRHSARFSIPPHWRKGRYAPGVHYNLEHWFALWLDRRRPVRLNPRVHLAHRWLPASQAATLTRSWTNRSAILTLAGLARFG</sequence>
<gene>
    <name evidence="4" type="primary">nudB</name>
    <name evidence="4" type="ORF">ABC977_16260</name>
</gene>
<evidence type="ECO:0000313" key="4">
    <source>
        <dbReference type="EMBL" id="MEY6433959.1"/>
    </source>
</evidence>
<dbReference type="InterPro" id="IPR015797">
    <property type="entry name" value="NUDIX_hydrolase-like_dom_sf"/>
</dbReference>
<dbReference type="InterPro" id="IPR020084">
    <property type="entry name" value="NUDIX_hydrolase_CS"/>
</dbReference>
<dbReference type="GO" id="GO:0019177">
    <property type="term" value="F:dihydroneopterin triphosphate pyrophosphohydrolase activity"/>
    <property type="evidence" value="ECO:0007669"/>
    <property type="project" value="UniProtKB-EC"/>
</dbReference>
<dbReference type="EC" id="3.6.1.67" evidence="4"/>
<dbReference type="Pfam" id="PF00293">
    <property type="entry name" value="NUDIX"/>
    <property type="match status" value="1"/>
</dbReference>
<dbReference type="PROSITE" id="PS00893">
    <property type="entry name" value="NUDIX_BOX"/>
    <property type="match status" value="1"/>
</dbReference>
<dbReference type="InterPro" id="IPR051325">
    <property type="entry name" value="Nudix_hydrolase_domain"/>
</dbReference>
<dbReference type="PRINTS" id="PR01404">
    <property type="entry name" value="NPPPHYDRLASE"/>
</dbReference>
<evidence type="ECO:0000256" key="2">
    <source>
        <dbReference type="ARBA" id="ARBA00022801"/>
    </source>
</evidence>
<dbReference type="Gene3D" id="3.90.79.10">
    <property type="entry name" value="Nucleoside Triphosphate Pyrophosphohydrolase"/>
    <property type="match status" value="1"/>
</dbReference>
<dbReference type="InterPro" id="IPR000086">
    <property type="entry name" value="NUDIX_hydrolase_dom"/>
</dbReference>
<dbReference type="InterPro" id="IPR003564">
    <property type="entry name" value="DHNTPase"/>
</dbReference>
<comment type="caution">
    <text evidence="4">The sequence shown here is derived from an EMBL/GenBank/DDBJ whole genome shotgun (WGS) entry which is preliminary data.</text>
</comment>
<dbReference type="PANTHER" id="PTHR21340">
    <property type="entry name" value="DIADENOSINE 5,5-P1,P4-TETRAPHOSPHATE PYROPHOSPHOHYDROLASE MUTT"/>
    <property type="match status" value="1"/>
</dbReference>
<evidence type="ECO:0000256" key="1">
    <source>
        <dbReference type="ARBA" id="ARBA00001946"/>
    </source>
</evidence>
<protein>
    <submittedName>
        <fullName evidence="4">Dihydroneopterin triphosphate diphosphatase</fullName>
        <ecNumber evidence="4">3.6.1.67</ecNumber>
    </submittedName>
</protein>
<dbReference type="SUPFAM" id="SSF55811">
    <property type="entry name" value="Nudix"/>
    <property type="match status" value="1"/>
</dbReference>
<evidence type="ECO:0000313" key="5">
    <source>
        <dbReference type="Proteomes" id="UP001564408"/>
    </source>
</evidence>
<proteinExistence type="predicted"/>
<evidence type="ECO:0000259" key="3">
    <source>
        <dbReference type="PROSITE" id="PS51462"/>
    </source>
</evidence>
<dbReference type="NCBIfam" id="NF006961">
    <property type="entry name" value="PRK09438.1"/>
    <property type="match status" value="1"/>
</dbReference>
<organism evidence="4 5">
    <name type="scientific">Thioalkalicoccus limnaeus</name>
    <dbReference type="NCBI Taxonomy" id="120681"/>
    <lineage>
        <taxon>Bacteria</taxon>
        <taxon>Pseudomonadati</taxon>
        <taxon>Pseudomonadota</taxon>
        <taxon>Gammaproteobacteria</taxon>
        <taxon>Chromatiales</taxon>
        <taxon>Chromatiaceae</taxon>
        <taxon>Thioalkalicoccus</taxon>
    </lineage>
</organism>
<reference evidence="4 5" key="1">
    <citation type="submission" date="2024-05" db="EMBL/GenBank/DDBJ databases">
        <title>Genome Sequence and Characterization of the New Strain Purple Sulfur Bacterium of Genus Thioalkalicoccus.</title>
        <authorList>
            <person name="Bryantseva I.A."/>
            <person name="Kyndt J.A."/>
            <person name="Imhoff J.F."/>
        </authorList>
    </citation>
    <scope>NUCLEOTIDE SEQUENCE [LARGE SCALE GENOMIC DNA]</scope>
    <source>
        <strain evidence="4 5">Um2</strain>
    </source>
</reference>
<keyword evidence="2 4" id="KW-0378">Hydrolase</keyword>
<dbReference type="Proteomes" id="UP001564408">
    <property type="component" value="Unassembled WGS sequence"/>
</dbReference>
<dbReference type="PROSITE" id="PS51462">
    <property type="entry name" value="NUDIX"/>
    <property type="match status" value="1"/>
</dbReference>
<accession>A0ABV4BJG9</accession>
<keyword evidence="5" id="KW-1185">Reference proteome</keyword>
<comment type="cofactor">
    <cofactor evidence="1">
        <name>Mg(2+)</name>
        <dbReference type="ChEBI" id="CHEBI:18420"/>
    </cofactor>
</comment>
<dbReference type="PANTHER" id="PTHR21340:SF0">
    <property type="entry name" value="BIS(5'-NUCLEOSYL)-TETRAPHOSPHATASE [ASYMMETRICAL]"/>
    <property type="match status" value="1"/>
</dbReference>
<dbReference type="EMBL" id="JBDKXB010000034">
    <property type="protein sequence ID" value="MEY6433959.1"/>
    <property type="molecule type" value="Genomic_DNA"/>
</dbReference>